<feature type="transmembrane region" description="Helical" evidence="9">
    <location>
        <begin position="452"/>
        <end position="479"/>
    </location>
</feature>
<dbReference type="PANTHER" id="PTHR48041:SF32">
    <property type="entry name" value="PROTEIN WHITE-LIKE PROTEIN"/>
    <property type="match status" value="1"/>
</dbReference>
<reference evidence="11 12" key="1">
    <citation type="submission" date="2021-06" db="EMBL/GenBank/DDBJ databases">
        <title>A haploid diamondback moth (Plutella xylostella L.) genome assembly resolves 31 chromosomes and identifies a diamide resistance mutation.</title>
        <authorList>
            <person name="Ward C.M."/>
            <person name="Perry K.D."/>
            <person name="Baker G."/>
            <person name="Powis K."/>
            <person name="Heckel D.G."/>
            <person name="Baxter S.W."/>
        </authorList>
    </citation>
    <scope>NUCLEOTIDE SEQUENCE [LARGE SCALE GENOMIC DNA]</scope>
    <source>
        <strain evidence="11 12">LV</strain>
        <tissue evidence="11">Single pupa</tissue>
    </source>
</reference>
<keyword evidence="7 9" id="KW-1133">Transmembrane helix</keyword>
<dbReference type="InterPro" id="IPR013525">
    <property type="entry name" value="ABC2_TM"/>
</dbReference>
<comment type="caution">
    <text evidence="11">The sequence shown here is derived from an EMBL/GenBank/DDBJ whole genome shotgun (WGS) entry which is preliminary data.</text>
</comment>
<dbReference type="CDD" id="cd03213">
    <property type="entry name" value="ABCG_EPDR"/>
    <property type="match status" value="1"/>
</dbReference>
<dbReference type="Pfam" id="PF00005">
    <property type="entry name" value="ABC_tran"/>
    <property type="match status" value="1"/>
</dbReference>
<name>A0ABQ7QMB9_PLUXY</name>
<dbReference type="InterPro" id="IPR027417">
    <property type="entry name" value="P-loop_NTPase"/>
</dbReference>
<dbReference type="EMBL" id="JAHIBW010000012">
    <property type="protein sequence ID" value="KAG7306374.1"/>
    <property type="molecule type" value="Genomic_DNA"/>
</dbReference>
<keyword evidence="4 9" id="KW-0812">Transmembrane</keyword>
<dbReference type="Pfam" id="PF19055">
    <property type="entry name" value="ABC2_membrane_7"/>
    <property type="match status" value="1"/>
</dbReference>
<accession>A0ABQ7QMB9</accession>
<dbReference type="Proteomes" id="UP000823941">
    <property type="component" value="Chromosome 12"/>
</dbReference>
<protein>
    <recommendedName>
        <fullName evidence="10">ABC transporter domain-containing protein</fullName>
    </recommendedName>
</protein>
<evidence type="ECO:0000256" key="1">
    <source>
        <dbReference type="ARBA" id="ARBA00004141"/>
    </source>
</evidence>
<feature type="domain" description="ABC transporter" evidence="10">
    <location>
        <begin position="38"/>
        <end position="288"/>
    </location>
</feature>
<dbReference type="PANTHER" id="PTHR48041">
    <property type="entry name" value="ABC TRANSPORTER G FAMILY MEMBER 28"/>
    <property type="match status" value="1"/>
</dbReference>
<evidence type="ECO:0000313" key="12">
    <source>
        <dbReference type="Proteomes" id="UP000823941"/>
    </source>
</evidence>
<dbReference type="PROSITE" id="PS50893">
    <property type="entry name" value="ABC_TRANSPORTER_2"/>
    <property type="match status" value="1"/>
</dbReference>
<feature type="transmembrane region" description="Helical" evidence="9">
    <location>
        <begin position="603"/>
        <end position="625"/>
    </location>
</feature>
<feature type="transmembrane region" description="Helical" evidence="9">
    <location>
        <begin position="520"/>
        <end position="540"/>
    </location>
</feature>
<dbReference type="InterPro" id="IPR043926">
    <property type="entry name" value="ABCG_dom"/>
</dbReference>
<feature type="transmembrane region" description="Helical" evidence="9">
    <location>
        <begin position="491"/>
        <end position="514"/>
    </location>
</feature>
<evidence type="ECO:0000259" key="10">
    <source>
        <dbReference type="PROSITE" id="PS50893"/>
    </source>
</evidence>
<evidence type="ECO:0000256" key="2">
    <source>
        <dbReference type="ARBA" id="ARBA00005814"/>
    </source>
</evidence>
<gene>
    <name evidence="11" type="ORF">JYU34_008999</name>
</gene>
<dbReference type="PROSITE" id="PS00211">
    <property type="entry name" value="ABC_TRANSPORTER_1"/>
    <property type="match status" value="1"/>
</dbReference>
<keyword evidence="6" id="KW-0067">ATP-binding</keyword>
<organism evidence="11 12">
    <name type="scientific">Plutella xylostella</name>
    <name type="common">Diamondback moth</name>
    <name type="synonym">Plutella maculipennis</name>
    <dbReference type="NCBI Taxonomy" id="51655"/>
    <lineage>
        <taxon>Eukaryota</taxon>
        <taxon>Metazoa</taxon>
        <taxon>Ecdysozoa</taxon>
        <taxon>Arthropoda</taxon>
        <taxon>Hexapoda</taxon>
        <taxon>Insecta</taxon>
        <taxon>Pterygota</taxon>
        <taxon>Neoptera</taxon>
        <taxon>Endopterygota</taxon>
        <taxon>Lepidoptera</taxon>
        <taxon>Glossata</taxon>
        <taxon>Ditrysia</taxon>
        <taxon>Yponomeutoidea</taxon>
        <taxon>Plutellidae</taxon>
        <taxon>Plutella</taxon>
    </lineage>
</organism>
<evidence type="ECO:0000256" key="4">
    <source>
        <dbReference type="ARBA" id="ARBA00022692"/>
    </source>
</evidence>
<evidence type="ECO:0000256" key="8">
    <source>
        <dbReference type="ARBA" id="ARBA00023136"/>
    </source>
</evidence>
<dbReference type="InterPro" id="IPR003439">
    <property type="entry name" value="ABC_transporter-like_ATP-bd"/>
</dbReference>
<comment type="similarity">
    <text evidence="2">Belongs to the ABC transporter superfamily. ABCG family. Eye pigment precursor importer (TC 3.A.1.204) subfamily.</text>
</comment>
<keyword evidence="8 9" id="KW-0472">Membrane</keyword>
<dbReference type="InterPro" id="IPR017871">
    <property type="entry name" value="ABC_transporter-like_CS"/>
</dbReference>
<sequence length="633" mass="69752">MASALAMLQGLRQKVKGNEYQDCRTLQVDMPAPSSVDVAFDNLTFKVSVGFRTKTSKTILKGVSGLFKSGQLTAIMGPSGAGKSSLMNALTGFSTAGVTGTIRAGDSVCELSDTRNALSSLKAYMKKSCYILQDDRLNPLFTVGELMKFAADLKLGETLTEKYKTTVIREVLDTLGLGGTEGTRCGNLSGGQRKRLSIAVELIDNPPVIFLDEPTTGLDSLTSSQCIDMLKNLARNGRTVVCTIHQPSASIYALFDQVYILAEGLCIYNGSSDNTVPYLASVGLQCPVYHNPADYILEVANGEYGNFTETLAKASASQDNTLKTIAPAINANSKTDNKVEGFPCGKTTIVISPPDEFYKFRVLFKRCLIQQYRDWTVTHLKVILHVFIGVTLGLLFQDAGHDGSKTVNNLGYLIICSAYLCYTSLMPAVLRFPQELPVIKKENFNNWYNLKTYYLAVLVTGIPMQIWYSFVYSVPSYVLTGQPLELSRFAMFVLVLAAVTVLADAIGNVIGTLVNPINGTFIGAITTCAMIVFAGFLVLLSHMNQVMRTVSYVSFMRYSFEALVLSLYAFGRKPLECPDDKEYCHLLYPTSIIKEFSFKYDNYWHDVIILLIEVVIVRIIAYFTLSRNVKKSS</sequence>
<dbReference type="InterPro" id="IPR050352">
    <property type="entry name" value="ABCG_transporters"/>
</dbReference>
<dbReference type="InterPro" id="IPR003593">
    <property type="entry name" value="AAA+_ATPase"/>
</dbReference>
<dbReference type="SMART" id="SM00382">
    <property type="entry name" value="AAA"/>
    <property type="match status" value="1"/>
</dbReference>
<proteinExistence type="inferred from homology"/>
<feature type="transmembrane region" description="Helical" evidence="9">
    <location>
        <begin position="375"/>
        <end position="397"/>
    </location>
</feature>
<evidence type="ECO:0000256" key="3">
    <source>
        <dbReference type="ARBA" id="ARBA00022448"/>
    </source>
</evidence>
<evidence type="ECO:0000256" key="5">
    <source>
        <dbReference type="ARBA" id="ARBA00022741"/>
    </source>
</evidence>
<keyword evidence="3" id="KW-0813">Transport</keyword>
<evidence type="ECO:0000256" key="7">
    <source>
        <dbReference type="ARBA" id="ARBA00022989"/>
    </source>
</evidence>
<dbReference type="SUPFAM" id="SSF52540">
    <property type="entry name" value="P-loop containing nucleoside triphosphate hydrolases"/>
    <property type="match status" value="1"/>
</dbReference>
<feature type="transmembrane region" description="Helical" evidence="9">
    <location>
        <begin position="409"/>
        <end position="432"/>
    </location>
</feature>
<keyword evidence="5" id="KW-0547">Nucleotide-binding</keyword>
<keyword evidence="12" id="KW-1185">Reference proteome</keyword>
<comment type="subcellular location">
    <subcellularLocation>
        <location evidence="1">Membrane</location>
        <topology evidence="1">Multi-pass membrane protein</topology>
    </subcellularLocation>
</comment>
<evidence type="ECO:0000313" key="11">
    <source>
        <dbReference type="EMBL" id="KAG7306374.1"/>
    </source>
</evidence>
<evidence type="ECO:0000256" key="6">
    <source>
        <dbReference type="ARBA" id="ARBA00022840"/>
    </source>
</evidence>
<evidence type="ECO:0000256" key="9">
    <source>
        <dbReference type="SAM" id="Phobius"/>
    </source>
</evidence>
<feature type="transmembrane region" description="Helical" evidence="9">
    <location>
        <begin position="552"/>
        <end position="571"/>
    </location>
</feature>
<dbReference type="Gene3D" id="3.40.50.300">
    <property type="entry name" value="P-loop containing nucleotide triphosphate hydrolases"/>
    <property type="match status" value="1"/>
</dbReference>
<dbReference type="Pfam" id="PF01061">
    <property type="entry name" value="ABC2_membrane"/>
    <property type="match status" value="1"/>
</dbReference>